<evidence type="ECO:0000256" key="2">
    <source>
        <dbReference type="ARBA" id="ARBA00011900"/>
    </source>
</evidence>
<organism evidence="8 9">
    <name type="scientific">Candidatus Symbiobacter mobilis CR</name>
    <dbReference type="NCBI Taxonomy" id="946483"/>
    <lineage>
        <taxon>Bacteria</taxon>
        <taxon>Pseudomonadati</taxon>
        <taxon>Pseudomonadota</taxon>
        <taxon>Betaproteobacteria</taxon>
        <taxon>Burkholderiales</taxon>
        <taxon>Comamonadaceae</taxon>
    </lineage>
</organism>
<dbReference type="GO" id="GO:0032259">
    <property type="term" value="P:methylation"/>
    <property type="evidence" value="ECO:0007669"/>
    <property type="project" value="UniProtKB-KW"/>
</dbReference>
<comment type="catalytic activity">
    <reaction evidence="6">
        <text>a 2'-deoxyadenosine in DNA + S-adenosyl-L-methionine = an N(6)-methyl-2'-deoxyadenosine in DNA + S-adenosyl-L-homocysteine + H(+)</text>
        <dbReference type="Rhea" id="RHEA:15197"/>
        <dbReference type="Rhea" id="RHEA-COMP:12418"/>
        <dbReference type="Rhea" id="RHEA-COMP:12419"/>
        <dbReference type="ChEBI" id="CHEBI:15378"/>
        <dbReference type="ChEBI" id="CHEBI:57856"/>
        <dbReference type="ChEBI" id="CHEBI:59789"/>
        <dbReference type="ChEBI" id="CHEBI:90615"/>
        <dbReference type="ChEBI" id="CHEBI:90616"/>
        <dbReference type="EC" id="2.1.1.72"/>
    </reaction>
</comment>
<dbReference type="HOGENOM" id="CLU_025185_0_0_4"/>
<dbReference type="GO" id="GO:0009007">
    <property type="term" value="F:site-specific DNA-methyltransferase (adenine-specific) activity"/>
    <property type="evidence" value="ECO:0007669"/>
    <property type="project" value="UniProtKB-EC"/>
</dbReference>
<proteinExistence type="inferred from homology"/>
<dbReference type="PANTHER" id="PTHR33841">
    <property type="entry name" value="DNA METHYLTRANSFERASE YEEA-RELATED"/>
    <property type="match status" value="1"/>
</dbReference>
<name>U5N4M3_9BURK</name>
<reference evidence="8 9" key="1">
    <citation type="journal article" date="2013" name="Genome Biol.">
        <title>Genomic analysis reveals key aspects of prokaryotic symbiosis in the phototrophic consortium "Chlorochromatium aggregatum".</title>
        <authorList>
            <person name="Liu Z."/>
            <person name="Muller J."/>
            <person name="Li T."/>
            <person name="Alvey R.M."/>
            <person name="Vogl K."/>
            <person name="Frigaard N.U."/>
            <person name="Rockwell N.C."/>
            <person name="Boyd E.S."/>
            <person name="Tomsho L.P."/>
            <person name="Schuster S.C."/>
            <person name="Henke P."/>
            <person name="Rohde M."/>
            <person name="Overmann J."/>
            <person name="Bryant D.A."/>
        </authorList>
    </citation>
    <scope>NUCLEOTIDE SEQUENCE [LARGE SCALE GENOMIC DNA]</scope>
    <source>
        <strain evidence="8">CR</strain>
    </source>
</reference>
<evidence type="ECO:0000313" key="8">
    <source>
        <dbReference type="EMBL" id="AGX86287.1"/>
    </source>
</evidence>
<protein>
    <recommendedName>
        <fullName evidence="2">site-specific DNA-methyltransferase (adenine-specific)</fullName>
        <ecNumber evidence="2">2.1.1.72</ecNumber>
    </recommendedName>
</protein>
<dbReference type="InterPro" id="IPR029063">
    <property type="entry name" value="SAM-dependent_MTases_sf"/>
</dbReference>
<dbReference type="STRING" id="946483.Cenrod_0154"/>
<dbReference type="Proteomes" id="UP000017184">
    <property type="component" value="Chromosome"/>
</dbReference>
<dbReference type="PANTHER" id="PTHR33841:SF5">
    <property type="entry name" value="DNA METHYLASE (MODIFICATION METHYLASE) (METHYLTRANSFERASE)-RELATED"/>
    <property type="match status" value="1"/>
</dbReference>
<evidence type="ECO:0000256" key="1">
    <source>
        <dbReference type="ARBA" id="ARBA00006594"/>
    </source>
</evidence>
<dbReference type="REBASE" id="71929">
    <property type="entry name" value="M.CbaCRORF154P"/>
</dbReference>
<gene>
    <name evidence="8" type="ORF">Cenrod_0154</name>
</gene>
<dbReference type="PRINTS" id="PR00507">
    <property type="entry name" value="N12N6MTFRASE"/>
</dbReference>
<accession>U5N4M3</accession>
<evidence type="ECO:0000256" key="4">
    <source>
        <dbReference type="ARBA" id="ARBA00022679"/>
    </source>
</evidence>
<keyword evidence="3 8" id="KW-0489">Methyltransferase</keyword>
<dbReference type="AlphaFoldDB" id="U5N4M3"/>
<sequence>MQEIAAVRKRLPGGRFSSTLEGKEEDVRVLTIEQTRLEVSKKIESNKKSQFGQFFTPSKIAMFMASLFPDAYGNCRLLDAGAGIGSLSDAFLERWQLGGFHFHRVELDAFEIDDSLKIYLQNTLHRHQNRPEFSAVIRVEDFIHAATEAIAGSFFASVMPQYTHAILNPPYKKINSDSAHRLALRTVGIETVNLYSAFVALAVAQAAPGGQIVAIIPRSFCNGPYYRPFRDFILERAAIRHIHLFESRNKAFQDDEVLQENIIIRLERGGKPGPVTITTSTDDSFTDLVSHEHSFDRIVFPDDSERFIHVPTSLEKSAIELSPAVRYTLAHLGIKVSTGPVVDFRLKEHLRDMPEEGAVPLVYPGHLGITGVVWPVPGLKKPNAILRNDVTEKWLYPNGFYCVVRRFSSKEEKRRVVASVVDPSAFGNHTVLGFENHINLFHENKRGLPALLARGLAMYLNTTAVDDSFRRFNGHTQVNATDLMLMKYPSREALIDLGKWVQQHSEITQDMIDEQFRKLIA</sequence>
<dbReference type="EC" id="2.1.1.72" evidence="2"/>
<comment type="similarity">
    <text evidence="1">Belongs to the N(4)/N(6)-methyltransferase family.</text>
</comment>
<evidence type="ECO:0000259" key="7">
    <source>
        <dbReference type="Pfam" id="PF07669"/>
    </source>
</evidence>
<keyword evidence="5" id="KW-0949">S-adenosyl-L-methionine</keyword>
<dbReference type="InterPro" id="IPR011639">
    <property type="entry name" value="MethylTrfase_TaqI-like_dom"/>
</dbReference>
<dbReference type="GO" id="GO:0006304">
    <property type="term" value="P:DNA modification"/>
    <property type="evidence" value="ECO:0007669"/>
    <property type="project" value="InterPro"/>
</dbReference>
<dbReference type="InterPro" id="IPR050953">
    <property type="entry name" value="N4_N6_ade-DNA_methylase"/>
</dbReference>
<dbReference type="Gene3D" id="3.40.50.150">
    <property type="entry name" value="Vaccinia Virus protein VP39"/>
    <property type="match status" value="1"/>
</dbReference>
<dbReference type="SUPFAM" id="SSF53335">
    <property type="entry name" value="S-adenosyl-L-methionine-dependent methyltransferases"/>
    <property type="match status" value="1"/>
</dbReference>
<keyword evidence="4 8" id="KW-0808">Transferase</keyword>
<dbReference type="PATRIC" id="fig|946483.4.peg.153"/>
<evidence type="ECO:0000256" key="5">
    <source>
        <dbReference type="ARBA" id="ARBA00022691"/>
    </source>
</evidence>
<dbReference type="Pfam" id="PF07669">
    <property type="entry name" value="Eco57I"/>
    <property type="match status" value="1"/>
</dbReference>
<keyword evidence="9" id="KW-1185">Reference proteome</keyword>
<dbReference type="eggNOG" id="COG0827">
    <property type="taxonomic scope" value="Bacteria"/>
</dbReference>
<dbReference type="EMBL" id="CP004885">
    <property type="protein sequence ID" value="AGX86287.1"/>
    <property type="molecule type" value="Genomic_DNA"/>
</dbReference>
<evidence type="ECO:0000313" key="9">
    <source>
        <dbReference type="Proteomes" id="UP000017184"/>
    </source>
</evidence>
<evidence type="ECO:0000256" key="6">
    <source>
        <dbReference type="ARBA" id="ARBA00047942"/>
    </source>
</evidence>
<feature type="domain" description="Type II methyltransferase M.TaqI-like" evidence="7">
    <location>
        <begin position="161"/>
        <end position="252"/>
    </location>
</feature>
<dbReference type="KEGG" id="cbx:Cenrod_0154"/>
<evidence type="ECO:0000256" key="3">
    <source>
        <dbReference type="ARBA" id="ARBA00022603"/>
    </source>
</evidence>